<dbReference type="FunFam" id="3.20.20.10:FF:000005">
    <property type="entry name" value="Ornithine decarboxylase"/>
    <property type="match status" value="1"/>
</dbReference>
<dbReference type="GO" id="GO:0004586">
    <property type="term" value="F:ornithine decarboxylase activity"/>
    <property type="evidence" value="ECO:0007669"/>
    <property type="project" value="TreeGrafter"/>
</dbReference>
<evidence type="ECO:0000256" key="1">
    <source>
        <dbReference type="ARBA" id="ARBA00001933"/>
    </source>
</evidence>
<dbReference type="Gene3D" id="2.40.37.10">
    <property type="entry name" value="Lyase, Ornithine Decarboxylase, Chain A, domain 1"/>
    <property type="match status" value="1"/>
</dbReference>
<dbReference type="SUPFAM" id="SSF50621">
    <property type="entry name" value="Alanine racemase C-terminal domain-like"/>
    <property type="match status" value="1"/>
</dbReference>
<accession>A0AAD9B6P1</accession>
<evidence type="ECO:0000256" key="2">
    <source>
        <dbReference type="ARBA" id="ARBA00008872"/>
    </source>
</evidence>
<dbReference type="CDD" id="cd00622">
    <property type="entry name" value="PLPDE_III_ODC"/>
    <property type="match status" value="1"/>
</dbReference>
<keyword evidence="7" id="KW-0732">Signal</keyword>
<dbReference type="AlphaFoldDB" id="A0AAD9B6P1"/>
<comment type="caution">
    <text evidence="9">The sequence shown here is derived from an EMBL/GenBank/DDBJ whole genome shotgun (WGS) entry which is preliminary data.</text>
</comment>
<evidence type="ECO:0000313" key="9">
    <source>
        <dbReference type="EMBL" id="KAK1878307.1"/>
    </source>
</evidence>
<dbReference type="InterPro" id="IPR000183">
    <property type="entry name" value="Orn/DAP/Arg_de-COase"/>
</dbReference>
<feature type="domain" description="Orn/DAP/Arg decarboxylase 2 N-terminal" evidence="8">
    <location>
        <begin position="92"/>
        <end position="320"/>
    </location>
</feature>
<dbReference type="PRINTS" id="PR01179">
    <property type="entry name" value="ODADCRBXLASE"/>
</dbReference>
<feature type="modified residue" description="N6-(pyridoxal phosphate)lysine" evidence="6">
    <location>
        <position position="115"/>
    </location>
</feature>
<feature type="chain" id="PRO_5042187722" evidence="7">
    <location>
        <begin position="23"/>
        <end position="457"/>
    </location>
</feature>
<name>A0AAD9B6P1_DISEL</name>
<dbReference type="InterPro" id="IPR029066">
    <property type="entry name" value="PLP-binding_barrel"/>
</dbReference>
<dbReference type="PANTHER" id="PTHR11482:SF6">
    <property type="entry name" value="ORNITHINE DECARBOXYLASE 1-RELATED"/>
    <property type="match status" value="1"/>
</dbReference>
<dbReference type="InterPro" id="IPR002433">
    <property type="entry name" value="Orn_de-COase"/>
</dbReference>
<feature type="signal peptide" evidence="7">
    <location>
        <begin position="1"/>
        <end position="22"/>
    </location>
</feature>
<reference evidence="9" key="1">
    <citation type="submission" date="2023-04" db="EMBL/GenBank/DDBJ databases">
        <title>Chromosome-level genome of Chaenocephalus aceratus.</title>
        <authorList>
            <person name="Park H."/>
        </authorList>
    </citation>
    <scope>NUCLEOTIDE SEQUENCE</scope>
    <source>
        <strain evidence="9">DE</strain>
        <tissue evidence="9">Muscle</tissue>
    </source>
</reference>
<gene>
    <name evidence="9" type="ORF">KUDE01_003613</name>
</gene>
<sequence>MNFLYFYVLLLRLLSYFSKHYPQNMSDVFNPLLTTPCYSSPAALNGSALQDFSSVHVLDDGRTINDFIDDKIKTLQSEVSVEGSSTLLHPLESVIDRHQQWLTLLPRVKPFYAVKCNNTPAVLRVLRALSTGFDCASKAEIQMVLNLGVSPDKIIFAHTTKPMSHIRFAAAQRVQTMTFDSEEELRKISLCHPKARLVLRIAVDDSDSLLRLSSKFGAGLGLVEKLLGLAVDLDLTVIGVSFHVGSGCTESQAFQRAISDARQVFDIAMSLLDIGGGFSGRDDFQVKFEEFSDVINAALDKFFPPDCGVQIIAEPGRFYVESAFTLAVNVIAKKNCEESGPGGQMMYYINDGVYGSLSCIVNDPAHPPVQLLPHRAVGVGEVRHRSVVWGPTCDSFDKVSDSAMITELQVGDWLLVHHMGAYSVSLICDFNGFERAKVFPVVTEETRRLLELRHTSA</sequence>
<dbReference type="SUPFAM" id="SSF51419">
    <property type="entry name" value="PLP-binding barrel"/>
    <property type="match status" value="1"/>
</dbReference>
<dbReference type="Proteomes" id="UP001228049">
    <property type="component" value="Unassembled WGS sequence"/>
</dbReference>
<comment type="similarity">
    <text evidence="2">Belongs to the Orn/Lys/Arg decarboxylase class-II family.</text>
</comment>
<evidence type="ECO:0000256" key="6">
    <source>
        <dbReference type="PIRSR" id="PIRSR600183-50"/>
    </source>
</evidence>
<feature type="active site" description="Proton donor" evidence="6">
    <location>
        <position position="393"/>
    </location>
</feature>
<evidence type="ECO:0000256" key="7">
    <source>
        <dbReference type="SAM" id="SignalP"/>
    </source>
</evidence>
<proteinExistence type="inferred from homology"/>
<keyword evidence="10" id="KW-1185">Reference proteome</keyword>
<dbReference type="GO" id="GO:0033387">
    <property type="term" value="P:putrescine biosynthetic process from arginine, via ornithine"/>
    <property type="evidence" value="ECO:0007669"/>
    <property type="project" value="TreeGrafter"/>
</dbReference>
<comment type="cofactor">
    <cofactor evidence="1 6">
        <name>pyridoxal 5'-phosphate</name>
        <dbReference type="ChEBI" id="CHEBI:597326"/>
    </cofactor>
</comment>
<evidence type="ECO:0000256" key="3">
    <source>
        <dbReference type="ARBA" id="ARBA00022898"/>
    </source>
</evidence>
<evidence type="ECO:0000313" key="10">
    <source>
        <dbReference type="Proteomes" id="UP001228049"/>
    </source>
</evidence>
<protein>
    <submittedName>
        <fullName evidence="9">Ornithine decarboxylase</fullName>
    </submittedName>
</protein>
<dbReference type="InterPro" id="IPR022644">
    <property type="entry name" value="De-COase2_N"/>
</dbReference>
<evidence type="ECO:0000259" key="8">
    <source>
        <dbReference type="Pfam" id="PF02784"/>
    </source>
</evidence>
<keyword evidence="3 6" id="KW-0663">Pyridoxal phosphate</keyword>
<comment type="function">
    <text evidence="5">Catalyzes the first and rate-limiting step of polyamine biosynthesis that converts ornithine into putrescine, which is the precursor for the polyamines, spermidine and spermine. Polyamines are essential for cell proliferation and are implicated in cellular processes, ranging from DNA replication to apoptosis.</text>
</comment>
<dbReference type="Gene3D" id="3.20.20.10">
    <property type="entry name" value="Alanine racemase"/>
    <property type="match status" value="1"/>
</dbReference>
<dbReference type="EMBL" id="JASDAP010000027">
    <property type="protein sequence ID" value="KAK1878307.1"/>
    <property type="molecule type" value="Genomic_DNA"/>
</dbReference>
<dbReference type="PANTHER" id="PTHR11482">
    <property type="entry name" value="ARGININE/DIAMINOPIMELATE/ORNITHINE DECARBOXYLASE"/>
    <property type="match status" value="1"/>
</dbReference>
<dbReference type="InterPro" id="IPR009006">
    <property type="entry name" value="Ala_racemase/Decarboxylase_C"/>
</dbReference>
<evidence type="ECO:0000256" key="4">
    <source>
        <dbReference type="ARBA" id="ARBA00023239"/>
    </source>
</evidence>
<dbReference type="GO" id="GO:0005737">
    <property type="term" value="C:cytoplasm"/>
    <property type="evidence" value="ECO:0007669"/>
    <property type="project" value="TreeGrafter"/>
</dbReference>
<evidence type="ECO:0000256" key="5">
    <source>
        <dbReference type="ARBA" id="ARBA00037173"/>
    </source>
</evidence>
<organism evidence="9 10">
    <name type="scientific">Dissostichus eleginoides</name>
    <name type="common">Patagonian toothfish</name>
    <name type="synonym">Dissostichus amissus</name>
    <dbReference type="NCBI Taxonomy" id="100907"/>
    <lineage>
        <taxon>Eukaryota</taxon>
        <taxon>Metazoa</taxon>
        <taxon>Chordata</taxon>
        <taxon>Craniata</taxon>
        <taxon>Vertebrata</taxon>
        <taxon>Euteleostomi</taxon>
        <taxon>Actinopterygii</taxon>
        <taxon>Neopterygii</taxon>
        <taxon>Teleostei</taxon>
        <taxon>Neoteleostei</taxon>
        <taxon>Acanthomorphata</taxon>
        <taxon>Eupercaria</taxon>
        <taxon>Perciformes</taxon>
        <taxon>Notothenioidei</taxon>
        <taxon>Nototheniidae</taxon>
        <taxon>Dissostichus</taxon>
    </lineage>
</organism>
<dbReference type="Pfam" id="PF02784">
    <property type="entry name" value="Orn_Arg_deC_N"/>
    <property type="match status" value="1"/>
</dbReference>
<dbReference type="PRINTS" id="PR01182">
    <property type="entry name" value="ORNDCRBXLASE"/>
</dbReference>
<keyword evidence="4" id="KW-0456">Lyase</keyword>